<keyword evidence="1 4" id="KW-0560">Oxidoreductase</keyword>
<dbReference type="EMBL" id="CP090958">
    <property type="protein sequence ID" value="WGW11182.1"/>
    <property type="molecule type" value="Genomic_DNA"/>
</dbReference>
<dbReference type="InterPro" id="IPR036188">
    <property type="entry name" value="FAD/NAD-bd_sf"/>
</dbReference>
<evidence type="ECO:0000313" key="5">
    <source>
        <dbReference type="Proteomes" id="UP001209083"/>
    </source>
</evidence>
<keyword evidence="2" id="KW-0812">Transmembrane</keyword>
<dbReference type="InterPro" id="IPR006076">
    <property type="entry name" value="FAD-dep_OxRdtase"/>
</dbReference>
<keyword evidence="2" id="KW-1133">Transmembrane helix</keyword>
<dbReference type="GO" id="GO:0016491">
    <property type="term" value="F:oxidoreductase activity"/>
    <property type="evidence" value="ECO:0007669"/>
    <property type="project" value="UniProtKB-KW"/>
</dbReference>
<accession>A0ABY8QQD1</accession>
<dbReference type="RefSeq" id="WP_349637966.1">
    <property type="nucleotide sequence ID" value="NZ_CP090958.1"/>
</dbReference>
<dbReference type="Gene3D" id="3.50.50.60">
    <property type="entry name" value="FAD/NAD(P)-binding domain"/>
    <property type="match status" value="1"/>
</dbReference>
<gene>
    <name evidence="4" type="ORF">LWF01_13925</name>
</gene>
<protein>
    <submittedName>
        <fullName evidence="4">FAD-binding oxidoreductase</fullName>
        <ecNumber evidence="4">1.-.-.-</ecNumber>
    </submittedName>
</protein>
<dbReference type="Pfam" id="PF01266">
    <property type="entry name" value="DAO"/>
    <property type="match status" value="1"/>
</dbReference>
<proteinExistence type="predicted"/>
<dbReference type="SUPFAM" id="SSF51905">
    <property type="entry name" value="FAD/NAD(P)-binding domain"/>
    <property type="match status" value="1"/>
</dbReference>
<dbReference type="EC" id="1.-.-.-" evidence="4"/>
<name>A0ABY8QQD1_9MICO</name>
<feature type="transmembrane region" description="Helical" evidence="2">
    <location>
        <begin position="12"/>
        <end position="29"/>
    </location>
</feature>
<feature type="domain" description="FAD dependent oxidoreductase" evidence="3">
    <location>
        <begin position="11"/>
        <end position="343"/>
    </location>
</feature>
<keyword evidence="5" id="KW-1185">Reference proteome</keyword>
<dbReference type="Proteomes" id="UP001209083">
    <property type="component" value="Chromosome"/>
</dbReference>
<dbReference type="PANTHER" id="PTHR13847">
    <property type="entry name" value="SARCOSINE DEHYDROGENASE-RELATED"/>
    <property type="match status" value="1"/>
</dbReference>
<evidence type="ECO:0000259" key="3">
    <source>
        <dbReference type="Pfam" id="PF01266"/>
    </source>
</evidence>
<dbReference type="PANTHER" id="PTHR13847:SF289">
    <property type="entry name" value="GLYCINE OXIDASE"/>
    <property type="match status" value="1"/>
</dbReference>
<evidence type="ECO:0000313" key="4">
    <source>
        <dbReference type="EMBL" id="WGW11182.1"/>
    </source>
</evidence>
<evidence type="ECO:0000256" key="1">
    <source>
        <dbReference type="ARBA" id="ARBA00023002"/>
    </source>
</evidence>
<organism evidence="4 5">
    <name type="scientific">Saxibacter everestensis</name>
    <dbReference type="NCBI Taxonomy" id="2909229"/>
    <lineage>
        <taxon>Bacteria</taxon>
        <taxon>Bacillati</taxon>
        <taxon>Actinomycetota</taxon>
        <taxon>Actinomycetes</taxon>
        <taxon>Micrococcales</taxon>
        <taxon>Brevibacteriaceae</taxon>
        <taxon>Saxibacter</taxon>
    </lineage>
</organism>
<dbReference type="Gene3D" id="3.30.9.10">
    <property type="entry name" value="D-Amino Acid Oxidase, subunit A, domain 2"/>
    <property type="match status" value="1"/>
</dbReference>
<sequence>MSGPAERVRRRIAVVGAGVVGTALAYYLARDGAQVLLIDERHACGGVTKDSFGWVGLSASASDPDQAALRHLASTDLDRIEDELPLPVSLRRNGALSWSAERGNPGSVPTFHQEPTSSVRIVSRPEIQKLEPSLINPPQSAVFAENDGSVDPVALTLSLLRGAQHFGATLSPETRVREVHISNGRVSGLRTVTGTIDVDTVVLAAGTETTGLARTAGVRVPINPSPCILMRFTTPKRLLNRIVSGPEFEFRQATDSMLLAAEDYVDDSPENGPEALARLTLETIHNEIAGSRDVALSTVSVGRRPIPEDGRPVIGSAAVGGLYVVSAHAAVALACGIGRLAAEEIIQDRELEALKPFRPARFAG</sequence>
<reference evidence="4 5" key="1">
    <citation type="submission" date="2023-05" db="EMBL/GenBank/DDBJ databases">
        <title>Lithophilousrod everest ZFBP1038 complete genpme.</title>
        <authorList>
            <person name="Tian M."/>
        </authorList>
    </citation>
    <scope>NUCLEOTIDE SEQUENCE [LARGE SCALE GENOMIC DNA]</scope>
    <source>
        <strain evidence="4 5">ZFBP1038</strain>
    </source>
</reference>
<keyword evidence="2" id="KW-0472">Membrane</keyword>
<evidence type="ECO:0000256" key="2">
    <source>
        <dbReference type="SAM" id="Phobius"/>
    </source>
</evidence>